<evidence type="ECO:0000256" key="5">
    <source>
        <dbReference type="SAM" id="Phobius"/>
    </source>
</evidence>
<dbReference type="InterPro" id="IPR036640">
    <property type="entry name" value="ABC1_TM_sf"/>
</dbReference>
<evidence type="ECO:0000256" key="2">
    <source>
        <dbReference type="ARBA" id="ARBA00022989"/>
    </source>
</evidence>
<evidence type="ECO:0000256" key="1">
    <source>
        <dbReference type="ARBA" id="ARBA00022692"/>
    </source>
</evidence>
<feature type="transmembrane region" description="Helical" evidence="5">
    <location>
        <begin position="353"/>
        <end position="372"/>
    </location>
</feature>
<proteinExistence type="predicted"/>
<name>A0AA43QP49_9LECA</name>
<evidence type="ECO:0000256" key="3">
    <source>
        <dbReference type="ARBA" id="ARBA00023136"/>
    </source>
</evidence>
<dbReference type="Proteomes" id="UP001161017">
    <property type="component" value="Unassembled WGS sequence"/>
</dbReference>
<keyword evidence="1 5" id="KW-0812">Transmembrane</keyword>
<organism evidence="6 7">
    <name type="scientific">Ramalina farinacea</name>
    <dbReference type="NCBI Taxonomy" id="258253"/>
    <lineage>
        <taxon>Eukaryota</taxon>
        <taxon>Fungi</taxon>
        <taxon>Dikarya</taxon>
        <taxon>Ascomycota</taxon>
        <taxon>Pezizomycotina</taxon>
        <taxon>Lecanoromycetes</taxon>
        <taxon>OSLEUM clade</taxon>
        <taxon>Lecanoromycetidae</taxon>
        <taxon>Lecanorales</taxon>
        <taxon>Lecanorineae</taxon>
        <taxon>Ramalinaceae</taxon>
        <taxon>Ramalina</taxon>
    </lineage>
</organism>
<reference evidence="6" key="1">
    <citation type="journal article" date="2023" name="Genome Biol. Evol.">
        <title>First Whole Genome Sequence and Flow Cytometry Genome Size Data for the Lichen-Forming Fungus Ramalina farinacea (Ascomycota).</title>
        <authorList>
            <person name="Llewellyn T."/>
            <person name="Mian S."/>
            <person name="Hill R."/>
            <person name="Leitch I.J."/>
            <person name="Gaya E."/>
        </authorList>
    </citation>
    <scope>NUCLEOTIDE SEQUENCE</scope>
    <source>
        <strain evidence="6">LIQ254RAFAR</strain>
    </source>
</reference>
<feature type="transmembrane region" description="Helical" evidence="5">
    <location>
        <begin position="70"/>
        <end position="91"/>
    </location>
</feature>
<evidence type="ECO:0000313" key="7">
    <source>
        <dbReference type="Proteomes" id="UP001161017"/>
    </source>
</evidence>
<dbReference type="EMBL" id="JAPUFD010000006">
    <property type="protein sequence ID" value="MDI1487835.1"/>
    <property type="molecule type" value="Genomic_DNA"/>
</dbReference>
<gene>
    <name evidence="6" type="ORF">OHK93_007108</name>
</gene>
<sequence length="470" mass="51629">MPTTSLLSPILLLLSLVISTTLSLPKFHTRPKFLKQDTNSDDDNVYRDEDGTTTFDAQAAFVRRTRICTFSLLVLSVLGLGTNIAAAVLIRADLEREDISDRILLLLVALKVSAAFLLAFQSVVLALTSHTTSRQSQFLLYTLSNILVYSAHLHVDALKAPSSHLYLAFLLAHLLLLVTTTLAPLLLPRRPRVYRNGDLSKPIDSERTVPLLSRYTLSWATPLLATAVRNHGLRFADLPFLTTSMSTGALVAGFNGLGAAAGAATVASRKKLWKLTVRAHRSVFVTQWLLTLASTLATLAPQYFLWRLIRILEQLEQQGPRSSATGDPRAALWLALLGLAQLVQPWVETWLLWVGWVHVALPIYVQLSGLIVEKTLRKKDVKEVWGAGEERDGEVPGFENLDAARLGKKGKGVDGAGDDDDDDNVKKDGDETGESAGKKKTLAPKSMQDQTNLISVDVQRVTDFLSYNAM</sequence>
<evidence type="ECO:0000313" key="6">
    <source>
        <dbReference type="EMBL" id="MDI1487835.1"/>
    </source>
</evidence>
<dbReference type="GO" id="GO:0005524">
    <property type="term" value="F:ATP binding"/>
    <property type="evidence" value="ECO:0007669"/>
    <property type="project" value="InterPro"/>
</dbReference>
<dbReference type="SUPFAM" id="SSF90123">
    <property type="entry name" value="ABC transporter transmembrane region"/>
    <property type="match status" value="1"/>
</dbReference>
<feature type="transmembrane region" description="Helical" evidence="5">
    <location>
        <begin position="103"/>
        <end position="126"/>
    </location>
</feature>
<feature type="region of interest" description="Disordered" evidence="4">
    <location>
        <begin position="409"/>
        <end position="446"/>
    </location>
</feature>
<dbReference type="AlphaFoldDB" id="A0AA43QP49"/>
<accession>A0AA43QP49</accession>
<dbReference type="GO" id="GO:0016020">
    <property type="term" value="C:membrane"/>
    <property type="evidence" value="ECO:0007669"/>
    <property type="project" value="InterPro"/>
</dbReference>
<comment type="caution">
    <text evidence="6">The sequence shown here is derived from an EMBL/GenBank/DDBJ whole genome shotgun (WGS) entry which is preliminary data.</text>
</comment>
<keyword evidence="3 5" id="KW-0472">Membrane</keyword>
<feature type="transmembrane region" description="Helical" evidence="5">
    <location>
        <begin position="6"/>
        <end position="25"/>
    </location>
</feature>
<feature type="transmembrane region" description="Helical" evidence="5">
    <location>
        <begin position="167"/>
        <end position="187"/>
    </location>
</feature>
<feature type="transmembrane region" description="Helical" evidence="5">
    <location>
        <begin position="288"/>
        <end position="309"/>
    </location>
</feature>
<keyword evidence="7" id="KW-1185">Reference proteome</keyword>
<protein>
    <submittedName>
        <fullName evidence="6">Uncharacterized protein</fullName>
    </submittedName>
</protein>
<keyword evidence="2 5" id="KW-1133">Transmembrane helix</keyword>
<feature type="transmembrane region" description="Helical" evidence="5">
    <location>
        <begin position="138"/>
        <end position="155"/>
    </location>
</feature>
<evidence type="ECO:0000256" key="4">
    <source>
        <dbReference type="SAM" id="MobiDB-lite"/>
    </source>
</evidence>